<feature type="transmembrane region" description="Helical" evidence="1">
    <location>
        <begin position="31"/>
        <end position="52"/>
    </location>
</feature>
<dbReference type="RefSeq" id="WP_007494541.1">
    <property type="nucleotide sequence ID" value="NZ_JH417835.1"/>
</dbReference>
<dbReference type="PROSITE" id="PS51257">
    <property type="entry name" value="PROKAR_LIPOPROTEIN"/>
    <property type="match status" value="1"/>
</dbReference>
<dbReference type="Proteomes" id="UP000004459">
    <property type="component" value="Unassembled WGS sequence"/>
</dbReference>
<sequence>MQEKYTLNTALAAVVGLGCLAAVLYRVFLPAAVLPAVGLPAAAACSLLALAAEAYLSKGVPRRNWGLTLLLGALTFGLLPWAAGLTAGTEAVRFAVVGGAAFGALTFLFTSLRERLASGPSGRLAPLVTAGILFLACQCFAGMLLYPTRRLPCWEAARLFSVALPPGRRYNEGKQE</sequence>
<keyword evidence="1" id="KW-1133">Transmembrane helix</keyword>
<keyword evidence="1" id="KW-0472">Membrane</keyword>
<organism evidence="2 3">
    <name type="scientific">Flavonifractor plautii ATCC 29863</name>
    <dbReference type="NCBI Taxonomy" id="411475"/>
    <lineage>
        <taxon>Bacteria</taxon>
        <taxon>Bacillati</taxon>
        <taxon>Bacillota</taxon>
        <taxon>Clostridia</taxon>
        <taxon>Eubacteriales</taxon>
        <taxon>Oscillospiraceae</taxon>
        <taxon>Flavonifractor</taxon>
    </lineage>
</organism>
<feature type="transmembrane region" description="Helical" evidence="1">
    <location>
        <begin position="91"/>
        <end position="112"/>
    </location>
</feature>
<keyword evidence="1" id="KW-0812">Transmembrane</keyword>
<name>G9YVS8_FLAPL</name>
<dbReference type="HOGENOM" id="CLU_1783537_0_0_9"/>
<feature type="transmembrane region" description="Helical" evidence="1">
    <location>
        <begin position="7"/>
        <end position="25"/>
    </location>
</feature>
<evidence type="ECO:0000313" key="3">
    <source>
        <dbReference type="Proteomes" id="UP000004459"/>
    </source>
</evidence>
<accession>G9YVS8</accession>
<evidence type="ECO:0000313" key="2">
    <source>
        <dbReference type="EMBL" id="EHM40071.1"/>
    </source>
</evidence>
<dbReference type="STRING" id="292800.A4U99_10600"/>
<proteinExistence type="predicted"/>
<feature type="transmembrane region" description="Helical" evidence="1">
    <location>
        <begin position="124"/>
        <end position="146"/>
    </location>
</feature>
<comment type="caution">
    <text evidence="2">The sequence shown here is derived from an EMBL/GenBank/DDBJ whole genome shotgun (WGS) entry which is preliminary data.</text>
</comment>
<protein>
    <submittedName>
        <fullName evidence="2">Uncharacterized protein</fullName>
    </submittedName>
</protein>
<evidence type="ECO:0000256" key="1">
    <source>
        <dbReference type="SAM" id="Phobius"/>
    </source>
</evidence>
<gene>
    <name evidence="2" type="ORF">HMPREF0372_03643</name>
</gene>
<reference evidence="2 3" key="1">
    <citation type="submission" date="2011-08" db="EMBL/GenBank/DDBJ databases">
        <authorList>
            <person name="Weinstock G."/>
            <person name="Sodergren E."/>
            <person name="Clifton S."/>
            <person name="Fulton L."/>
            <person name="Fulton B."/>
            <person name="Courtney L."/>
            <person name="Fronick C."/>
            <person name="Harrison M."/>
            <person name="Strong C."/>
            <person name="Farmer C."/>
            <person name="Delahaunty K."/>
            <person name="Markovic C."/>
            <person name="Hall O."/>
            <person name="Minx P."/>
            <person name="Tomlinson C."/>
            <person name="Mitreva M."/>
            <person name="Hou S."/>
            <person name="Chen J."/>
            <person name="Wollam A."/>
            <person name="Pepin K.H."/>
            <person name="Johnson M."/>
            <person name="Bhonagiri V."/>
            <person name="Zhang X."/>
            <person name="Suruliraj S."/>
            <person name="Warren W."/>
            <person name="Chinwalla A."/>
            <person name="Mardis E.R."/>
            <person name="Wilson R.K."/>
        </authorList>
    </citation>
    <scope>NUCLEOTIDE SEQUENCE [LARGE SCALE GENOMIC DNA]</scope>
    <source>
        <strain evidence="2 3">ATCC 29863</strain>
    </source>
</reference>
<feature type="transmembrane region" description="Helical" evidence="1">
    <location>
        <begin position="64"/>
        <end position="85"/>
    </location>
</feature>
<dbReference type="EMBL" id="AGCK01000298">
    <property type="protein sequence ID" value="EHM40071.1"/>
    <property type="molecule type" value="Genomic_DNA"/>
</dbReference>
<dbReference type="AlphaFoldDB" id="G9YVS8"/>
<dbReference type="PATRIC" id="fig|411475.3.peg.3141"/>